<dbReference type="RefSeq" id="WP_092084027.1">
    <property type="nucleotide sequence ID" value="NZ_FMZW01000017.1"/>
</dbReference>
<sequence>MPALGNLDHERFCQALHKRVWNGEKQSTARAAAYRDTMYRGENPDSASIAHNARRLANRRPIVARLAELAEFSAKLAGVDSGWAMVKLKQLADAIEGFNLDDYLAPPDANGERYYDLSRVPREKLAMLTELGIEDEIETIGEVADKKGKMQPVQRRTRKIKLKGPSKVDMVGPIALMARIAGWEAPKKIAATTPEGKAITLADLIGASYAQQQRPQQQALPAPTGKAA</sequence>
<reference evidence="1 2" key="1">
    <citation type="submission" date="2016-10" db="EMBL/GenBank/DDBJ databases">
        <authorList>
            <person name="de Groot N.N."/>
        </authorList>
    </citation>
    <scope>NUCLEOTIDE SEQUENCE [LARGE SCALE GENOMIC DNA]</scope>
    <source>
        <strain evidence="1 2">R5</strain>
    </source>
</reference>
<gene>
    <name evidence="1" type="ORF">SAMN05216337_1017116</name>
</gene>
<evidence type="ECO:0000313" key="1">
    <source>
        <dbReference type="EMBL" id="SDD94510.1"/>
    </source>
</evidence>
<evidence type="ECO:0000313" key="2">
    <source>
        <dbReference type="Proteomes" id="UP000199245"/>
    </source>
</evidence>
<proteinExistence type="predicted"/>
<organism evidence="1 2">
    <name type="scientific">Bradyrhizobium brasilense</name>
    <dbReference type="NCBI Taxonomy" id="1419277"/>
    <lineage>
        <taxon>Bacteria</taxon>
        <taxon>Pseudomonadati</taxon>
        <taxon>Pseudomonadota</taxon>
        <taxon>Alphaproteobacteria</taxon>
        <taxon>Hyphomicrobiales</taxon>
        <taxon>Nitrobacteraceae</taxon>
        <taxon>Bradyrhizobium</taxon>
    </lineage>
</organism>
<name>A0A1G6YVY1_9BRAD</name>
<accession>A0A1G6YVY1</accession>
<protein>
    <submittedName>
        <fullName evidence="1">Uncharacterized protein</fullName>
    </submittedName>
</protein>
<dbReference type="EMBL" id="FMZW01000017">
    <property type="protein sequence ID" value="SDD94510.1"/>
    <property type="molecule type" value="Genomic_DNA"/>
</dbReference>
<dbReference type="AlphaFoldDB" id="A0A1G6YVY1"/>
<dbReference type="Proteomes" id="UP000199245">
    <property type="component" value="Unassembled WGS sequence"/>
</dbReference>